<keyword evidence="1" id="KW-1133">Transmembrane helix</keyword>
<organism evidence="2">
    <name type="scientific">marine sediment metagenome</name>
    <dbReference type="NCBI Taxonomy" id="412755"/>
    <lineage>
        <taxon>unclassified sequences</taxon>
        <taxon>metagenomes</taxon>
        <taxon>ecological metagenomes</taxon>
    </lineage>
</organism>
<proteinExistence type="predicted"/>
<keyword evidence="1" id="KW-0812">Transmembrane</keyword>
<gene>
    <name evidence="2" type="ORF">S12H4_54602</name>
</gene>
<protein>
    <recommendedName>
        <fullName evidence="3">DUF3149 domain-containing protein</fullName>
    </recommendedName>
</protein>
<evidence type="ECO:0008006" key="3">
    <source>
        <dbReference type="Google" id="ProtNLM"/>
    </source>
</evidence>
<sequence length="45" mass="5045">MDMWLVFFWSGPIGIGVFLVCLGIFIWLLAKADAVKKSVTGKEKE</sequence>
<reference evidence="2" key="1">
    <citation type="journal article" date="2014" name="Front. Microbiol.">
        <title>High frequency of phylogenetically diverse reductive dehalogenase-homologous genes in deep subseafloor sedimentary metagenomes.</title>
        <authorList>
            <person name="Kawai M."/>
            <person name="Futagami T."/>
            <person name="Toyoda A."/>
            <person name="Takaki Y."/>
            <person name="Nishi S."/>
            <person name="Hori S."/>
            <person name="Arai W."/>
            <person name="Tsubouchi T."/>
            <person name="Morono Y."/>
            <person name="Uchiyama I."/>
            <person name="Ito T."/>
            <person name="Fujiyama A."/>
            <person name="Inagaki F."/>
            <person name="Takami H."/>
        </authorList>
    </citation>
    <scope>NUCLEOTIDE SEQUENCE</scope>
    <source>
        <strain evidence="2">Expedition CK06-06</strain>
    </source>
</reference>
<dbReference type="EMBL" id="BARW01034920">
    <property type="protein sequence ID" value="GAJ11581.1"/>
    <property type="molecule type" value="Genomic_DNA"/>
</dbReference>
<feature type="transmembrane region" description="Helical" evidence="1">
    <location>
        <begin position="6"/>
        <end position="30"/>
    </location>
</feature>
<dbReference type="AlphaFoldDB" id="X1VCS5"/>
<evidence type="ECO:0000256" key="1">
    <source>
        <dbReference type="SAM" id="Phobius"/>
    </source>
</evidence>
<accession>X1VCS5</accession>
<keyword evidence="1" id="KW-0472">Membrane</keyword>
<evidence type="ECO:0000313" key="2">
    <source>
        <dbReference type="EMBL" id="GAJ11581.1"/>
    </source>
</evidence>
<comment type="caution">
    <text evidence="2">The sequence shown here is derived from an EMBL/GenBank/DDBJ whole genome shotgun (WGS) entry which is preliminary data.</text>
</comment>
<name>X1VCS5_9ZZZZ</name>